<keyword evidence="2" id="KW-0812">Transmembrane</keyword>
<dbReference type="EMBL" id="BK016008">
    <property type="protein sequence ID" value="DAF89369.1"/>
    <property type="molecule type" value="Genomic_DNA"/>
</dbReference>
<feature type="transmembrane region" description="Helical" evidence="2">
    <location>
        <begin position="6"/>
        <end position="25"/>
    </location>
</feature>
<organism evidence="3">
    <name type="scientific">Siphoviridae sp. ct7BG1</name>
    <dbReference type="NCBI Taxonomy" id="2825349"/>
    <lineage>
        <taxon>Viruses</taxon>
        <taxon>Duplodnaviria</taxon>
        <taxon>Heunggongvirae</taxon>
        <taxon>Uroviricota</taxon>
        <taxon>Caudoviricetes</taxon>
    </lineage>
</organism>
<evidence type="ECO:0000256" key="1">
    <source>
        <dbReference type="SAM" id="Coils"/>
    </source>
</evidence>
<accession>A0A8S5U4H1</accession>
<keyword evidence="2" id="KW-0472">Membrane</keyword>
<evidence type="ECO:0000256" key="2">
    <source>
        <dbReference type="SAM" id="Phobius"/>
    </source>
</evidence>
<proteinExistence type="predicted"/>
<keyword evidence="1" id="KW-0175">Coiled coil</keyword>
<evidence type="ECO:0000313" key="3">
    <source>
        <dbReference type="EMBL" id="DAF89369.1"/>
    </source>
</evidence>
<sequence length="186" mass="21401">MFLFSLHFIYIAPGIYWVLFLYINLARQEGGWMANYENIKDANNNRTPNERRELAKRAGEASGEARRKRANFRKTLNLLLSAKIENEELTPFLESLGIDSTLESAINMAMIKKALKGDVKAYEAVARFAGQYEVPDEEIREKEADIELKRARKQQITGENETDEALDRLDAILKEMRDNAVKQETE</sequence>
<protein>
    <submittedName>
        <fullName evidence="3">Uncharacterized protein</fullName>
    </submittedName>
</protein>
<reference evidence="3" key="1">
    <citation type="journal article" date="2021" name="Proc. Natl. Acad. Sci. U.S.A.">
        <title>A Catalog of Tens of Thousands of Viruses from Human Metagenomes Reveals Hidden Associations with Chronic Diseases.</title>
        <authorList>
            <person name="Tisza M.J."/>
            <person name="Buck C.B."/>
        </authorList>
    </citation>
    <scope>NUCLEOTIDE SEQUENCE</scope>
    <source>
        <strain evidence="3">Ct7BG1</strain>
    </source>
</reference>
<feature type="coiled-coil region" evidence="1">
    <location>
        <begin position="139"/>
        <end position="186"/>
    </location>
</feature>
<name>A0A8S5U4H1_9CAUD</name>
<keyword evidence="2" id="KW-1133">Transmembrane helix</keyword>